<feature type="compositionally biased region" description="Basic and acidic residues" evidence="1">
    <location>
        <begin position="235"/>
        <end position="273"/>
    </location>
</feature>
<dbReference type="OrthoDB" id="10062030at2759"/>
<organism evidence="3 4">
    <name type="scientific">Mytilus coruscus</name>
    <name type="common">Sea mussel</name>
    <dbReference type="NCBI Taxonomy" id="42192"/>
    <lineage>
        <taxon>Eukaryota</taxon>
        <taxon>Metazoa</taxon>
        <taxon>Spiralia</taxon>
        <taxon>Lophotrochozoa</taxon>
        <taxon>Mollusca</taxon>
        <taxon>Bivalvia</taxon>
        <taxon>Autobranchia</taxon>
        <taxon>Pteriomorphia</taxon>
        <taxon>Mytilida</taxon>
        <taxon>Mytiloidea</taxon>
        <taxon>Mytilidae</taxon>
        <taxon>Mytilinae</taxon>
        <taxon>Mytilus</taxon>
    </lineage>
</organism>
<dbReference type="Proteomes" id="UP000507470">
    <property type="component" value="Unassembled WGS sequence"/>
</dbReference>
<dbReference type="InterPro" id="IPR001584">
    <property type="entry name" value="Integrase_cat-core"/>
</dbReference>
<dbReference type="PANTHER" id="PTHR37984:SF15">
    <property type="entry name" value="INTEGRASE CATALYTIC DOMAIN-CONTAINING PROTEIN"/>
    <property type="match status" value="1"/>
</dbReference>
<dbReference type="PANTHER" id="PTHR37984">
    <property type="entry name" value="PROTEIN CBG26694"/>
    <property type="match status" value="1"/>
</dbReference>
<dbReference type="SUPFAM" id="SSF53098">
    <property type="entry name" value="Ribonuclease H-like"/>
    <property type="match status" value="1"/>
</dbReference>
<name>A0A6J8CJT6_MYTCO</name>
<reference evidence="3 4" key="1">
    <citation type="submission" date="2020-06" db="EMBL/GenBank/DDBJ databases">
        <authorList>
            <person name="Li R."/>
            <person name="Bekaert M."/>
        </authorList>
    </citation>
    <scope>NUCLEOTIDE SEQUENCE [LARGE SCALE GENOMIC DNA]</scope>
    <source>
        <strain evidence="4">wild</strain>
    </source>
</reference>
<dbReference type="Gene3D" id="3.30.420.10">
    <property type="entry name" value="Ribonuclease H-like superfamily/Ribonuclease H"/>
    <property type="match status" value="1"/>
</dbReference>
<dbReference type="InterPro" id="IPR012337">
    <property type="entry name" value="RNaseH-like_sf"/>
</dbReference>
<protein>
    <recommendedName>
        <fullName evidence="2">Integrase catalytic domain-containing protein</fullName>
    </recommendedName>
</protein>
<sequence>MCKLLGISKTRTTVGHPRSDRMVERSNRTVKEMLSKYINKHQKDWDLYIDFMVMAYNATPNDSSNITPYKMVFGDEMRMPLNIVSGITNEEDEVNYDKNEHYYVVRMRDELENAHEIARRNLAKASLRQKEYYDRNIKEINYSVGDLVRRWQPQFIKGAKRKLQRNWTGPWVITEKLTDVLFKHSKNSHAIIIHADNLKPYRGETSVPWYKPKTTVFDAPLPYLNYFSDDDRNDKTLHKVPEIPRNTDEVPSENECKRNTLKQQDKYRNRVESTDATSDGSAEPTGSSESTGSSCLRPVVSKDPPNYIRTRFGPPSRYRPDNTYN</sequence>
<keyword evidence="4" id="KW-1185">Reference proteome</keyword>
<dbReference type="GO" id="GO:0003676">
    <property type="term" value="F:nucleic acid binding"/>
    <property type="evidence" value="ECO:0007669"/>
    <property type="project" value="InterPro"/>
</dbReference>
<dbReference type="InterPro" id="IPR050951">
    <property type="entry name" value="Retrovirus_Pol_polyprotein"/>
</dbReference>
<dbReference type="InterPro" id="IPR036397">
    <property type="entry name" value="RNaseH_sf"/>
</dbReference>
<dbReference type="PROSITE" id="PS50994">
    <property type="entry name" value="INTEGRASE"/>
    <property type="match status" value="1"/>
</dbReference>
<evidence type="ECO:0000313" key="3">
    <source>
        <dbReference type="EMBL" id="CAC5396315.1"/>
    </source>
</evidence>
<evidence type="ECO:0000259" key="2">
    <source>
        <dbReference type="PROSITE" id="PS50994"/>
    </source>
</evidence>
<feature type="compositionally biased region" description="Low complexity" evidence="1">
    <location>
        <begin position="280"/>
        <end position="294"/>
    </location>
</feature>
<feature type="domain" description="Integrase catalytic" evidence="2">
    <location>
        <begin position="1"/>
        <end position="76"/>
    </location>
</feature>
<gene>
    <name evidence="3" type="ORF">MCOR_30888</name>
</gene>
<accession>A0A6J8CJT6</accession>
<evidence type="ECO:0000256" key="1">
    <source>
        <dbReference type="SAM" id="MobiDB-lite"/>
    </source>
</evidence>
<evidence type="ECO:0000313" key="4">
    <source>
        <dbReference type="Proteomes" id="UP000507470"/>
    </source>
</evidence>
<dbReference type="EMBL" id="CACVKT020005608">
    <property type="protein sequence ID" value="CAC5396315.1"/>
    <property type="molecule type" value="Genomic_DNA"/>
</dbReference>
<dbReference type="GO" id="GO:0015074">
    <property type="term" value="P:DNA integration"/>
    <property type="evidence" value="ECO:0007669"/>
    <property type="project" value="InterPro"/>
</dbReference>
<dbReference type="AlphaFoldDB" id="A0A6J8CJT6"/>
<feature type="region of interest" description="Disordered" evidence="1">
    <location>
        <begin position="235"/>
        <end position="325"/>
    </location>
</feature>
<proteinExistence type="predicted"/>